<keyword evidence="4" id="KW-1185">Reference proteome</keyword>
<gene>
    <name evidence="3" type="ORF">K7862_33920</name>
</gene>
<dbReference type="NCBIfam" id="TIGR00026">
    <property type="entry name" value="hi_GC_TIGR00026"/>
    <property type="match status" value="1"/>
</dbReference>
<evidence type="ECO:0000256" key="2">
    <source>
        <dbReference type="ARBA" id="ARBA00049106"/>
    </source>
</evidence>
<organism evidence="3 4">
    <name type="scientific">Actinacidiphila acidipaludis</name>
    <dbReference type="NCBI Taxonomy" id="2873382"/>
    <lineage>
        <taxon>Bacteria</taxon>
        <taxon>Bacillati</taxon>
        <taxon>Actinomycetota</taxon>
        <taxon>Actinomycetes</taxon>
        <taxon>Kitasatosporales</taxon>
        <taxon>Streptomycetaceae</taxon>
        <taxon>Actinacidiphila</taxon>
    </lineage>
</organism>
<dbReference type="Proteomes" id="UP000778578">
    <property type="component" value="Unassembled WGS sequence"/>
</dbReference>
<reference evidence="3 4" key="1">
    <citation type="submission" date="2021-08" db="EMBL/GenBank/DDBJ databases">
        <title>WGS of actinomycetes from Thailand.</title>
        <authorList>
            <person name="Thawai C."/>
        </authorList>
    </citation>
    <scope>NUCLEOTIDE SEQUENCE [LARGE SCALE GENOMIC DNA]</scope>
    <source>
        <strain evidence="3 4">PLK6-54</strain>
    </source>
</reference>
<dbReference type="Pfam" id="PF04075">
    <property type="entry name" value="F420H2_quin_red"/>
    <property type="match status" value="1"/>
</dbReference>
<dbReference type="InterPro" id="IPR004378">
    <property type="entry name" value="F420H2_quin_Rdtase"/>
</dbReference>
<dbReference type="PANTHER" id="PTHR39428">
    <property type="entry name" value="F420H(2)-DEPENDENT QUINONE REDUCTASE RV1261C"/>
    <property type="match status" value="1"/>
</dbReference>
<sequence length="145" mass="15958">MSDAQDWNAQIIAEFRANQGRVGGVFQGAPLVLLHHLGRRSGQEYVAPVMYLPHESDPDIVYVFASKGGAPTNPDWYGNLTAAGDGSVERGSDAYRVTVRELPGAERDRVYAEQARRYPGFAEYAQKTAGIRTIPVLELTRARAH</sequence>
<dbReference type="InterPro" id="IPR012349">
    <property type="entry name" value="Split_barrel_FMN-bd"/>
</dbReference>
<accession>A0ABS7QL39</accession>
<comment type="similarity">
    <text evidence="1">Belongs to the F420H(2)-dependent quinone reductase family.</text>
</comment>
<protein>
    <submittedName>
        <fullName evidence="3">Nitroreductase family deazaflavin-dependent oxidoreductase</fullName>
    </submittedName>
</protein>
<dbReference type="RefSeq" id="WP_222969043.1">
    <property type="nucleotide sequence ID" value="NZ_JAINZZ010000078.1"/>
</dbReference>
<dbReference type="PANTHER" id="PTHR39428:SF1">
    <property type="entry name" value="F420H(2)-DEPENDENT QUINONE REDUCTASE RV1261C"/>
    <property type="match status" value="1"/>
</dbReference>
<evidence type="ECO:0000256" key="1">
    <source>
        <dbReference type="ARBA" id="ARBA00008710"/>
    </source>
</evidence>
<evidence type="ECO:0000313" key="4">
    <source>
        <dbReference type="Proteomes" id="UP000778578"/>
    </source>
</evidence>
<evidence type="ECO:0000313" key="3">
    <source>
        <dbReference type="EMBL" id="MBY8882602.1"/>
    </source>
</evidence>
<dbReference type="EMBL" id="JAINZZ010000078">
    <property type="protein sequence ID" value="MBY8882602.1"/>
    <property type="molecule type" value="Genomic_DNA"/>
</dbReference>
<comment type="caution">
    <text evidence="3">The sequence shown here is derived from an EMBL/GenBank/DDBJ whole genome shotgun (WGS) entry which is preliminary data.</text>
</comment>
<name>A0ABS7QL39_9ACTN</name>
<proteinExistence type="inferred from homology"/>
<comment type="catalytic activity">
    <reaction evidence="2">
        <text>oxidized coenzyme F420-(gamma-L-Glu)(n) + a quinol + H(+) = reduced coenzyme F420-(gamma-L-Glu)(n) + a quinone</text>
        <dbReference type="Rhea" id="RHEA:39663"/>
        <dbReference type="Rhea" id="RHEA-COMP:12939"/>
        <dbReference type="Rhea" id="RHEA-COMP:14378"/>
        <dbReference type="ChEBI" id="CHEBI:15378"/>
        <dbReference type="ChEBI" id="CHEBI:24646"/>
        <dbReference type="ChEBI" id="CHEBI:132124"/>
        <dbReference type="ChEBI" id="CHEBI:133980"/>
        <dbReference type="ChEBI" id="CHEBI:139511"/>
    </reaction>
</comment>
<dbReference type="Gene3D" id="2.30.110.10">
    <property type="entry name" value="Electron Transport, Fmn-binding Protein, Chain A"/>
    <property type="match status" value="1"/>
</dbReference>